<feature type="domain" description="STAS" evidence="1">
    <location>
        <begin position="3"/>
        <end position="114"/>
    </location>
</feature>
<dbReference type="Gene3D" id="3.30.750.24">
    <property type="entry name" value="STAS domain"/>
    <property type="match status" value="1"/>
</dbReference>
<dbReference type="RefSeq" id="WP_126606322.1">
    <property type="nucleotide sequence ID" value="NZ_AP025144.1"/>
</dbReference>
<name>A0AAV5NYD3_9VIBR</name>
<dbReference type="CDD" id="cd07041">
    <property type="entry name" value="STAS_RsbR_RsbS_like"/>
    <property type="match status" value="1"/>
</dbReference>
<dbReference type="PANTHER" id="PTHR33745:SF1">
    <property type="entry name" value="RSBT ANTAGONIST PROTEIN RSBS"/>
    <property type="match status" value="1"/>
</dbReference>
<organism evidence="2 3">
    <name type="scientific">Vibrio penaeicida</name>
    <dbReference type="NCBI Taxonomy" id="104609"/>
    <lineage>
        <taxon>Bacteria</taxon>
        <taxon>Pseudomonadati</taxon>
        <taxon>Pseudomonadota</taxon>
        <taxon>Gammaproteobacteria</taxon>
        <taxon>Vibrionales</taxon>
        <taxon>Vibrionaceae</taxon>
        <taxon>Vibrio</taxon>
    </lineage>
</organism>
<protein>
    <submittedName>
        <fullName evidence="2">Anti-sigma factor antagonist</fullName>
    </submittedName>
</protein>
<dbReference type="InterPro" id="IPR002645">
    <property type="entry name" value="STAS_dom"/>
</dbReference>
<dbReference type="AlphaFoldDB" id="A0AAV5NYD3"/>
<dbReference type="Proteomes" id="UP001156690">
    <property type="component" value="Unassembled WGS sequence"/>
</dbReference>
<evidence type="ECO:0000259" key="1">
    <source>
        <dbReference type="PROSITE" id="PS50801"/>
    </source>
</evidence>
<dbReference type="PROSITE" id="PS50801">
    <property type="entry name" value="STAS"/>
    <property type="match status" value="1"/>
</dbReference>
<dbReference type="Pfam" id="PF01740">
    <property type="entry name" value="STAS"/>
    <property type="match status" value="1"/>
</dbReference>
<reference evidence="3" key="1">
    <citation type="journal article" date="2019" name="Int. J. Syst. Evol. Microbiol.">
        <title>The Global Catalogue of Microorganisms (GCM) 10K type strain sequencing project: providing services to taxonomists for standard genome sequencing and annotation.</title>
        <authorList>
            <consortium name="The Broad Institute Genomics Platform"/>
            <consortium name="The Broad Institute Genome Sequencing Center for Infectious Disease"/>
            <person name="Wu L."/>
            <person name="Ma J."/>
        </authorList>
    </citation>
    <scope>NUCLEOTIDE SEQUENCE [LARGE SCALE GENOMIC DNA]</scope>
    <source>
        <strain evidence="3">NBRC 15640</strain>
    </source>
</reference>
<proteinExistence type="predicted"/>
<dbReference type="PANTHER" id="PTHR33745">
    <property type="entry name" value="RSBT ANTAGONIST PROTEIN RSBS-RELATED"/>
    <property type="match status" value="1"/>
</dbReference>
<sequence>MDSAITINSLDSILIASIQVDLTHSVLLSFQQQLLDQVYQRSVDGVLLDLSGMGTLDKDNFEQLKKIIDSAGVMGTLCVLVGLRPGVVCALVELGVETSGLKTVTSLEQGIELVNRSRLGV</sequence>
<dbReference type="SUPFAM" id="SSF52091">
    <property type="entry name" value="SpoIIaa-like"/>
    <property type="match status" value="1"/>
</dbReference>
<accession>A0AAV5NYD3</accession>
<dbReference type="InterPro" id="IPR051932">
    <property type="entry name" value="Bact_StressResp_Reg"/>
</dbReference>
<comment type="caution">
    <text evidence="2">The sequence shown here is derived from an EMBL/GenBank/DDBJ whole genome shotgun (WGS) entry which is preliminary data.</text>
</comment>
<evidence type="ECO:0000313" key="3">
    <source>
        <dbReference type="Proteomes" id="UP001156690"/>
    </source>
</evidence>
<gene>
    <name evidence="2" type="ORF">GCM10007932_49390</name>
</gene>
<evidence type="ECO:0000313" key="2">
    <source>
        <dbReference type="EMBL" id="GLQ75577.1"/>
    </source>
</evidence>
<dbReference type="EMBL" id="BSNX01000074">
    <property type="protein sequence ID" value="GLQ75577.1"/>
    <property type="molecule type" value="Genomic_DNA"/>
</dbReference>
<keyword evidence="3" id="KW-1185">Reference proteome</keyword>
<dbReference type="InterPro" id="IPR036513">
    <property type="entry name" value="STAS_dom_sf"/>
</dbReference>